<reference evidence="2 3" key="1">
    <citation type="submission" date="2017-04" db="EMBL/GenBank/DDBJ databases">
        <title>Complete Genome Sequence of Streptomyces gilvosporeus F607, a Capable Producer of Natamycin.</title>
        <authorList>
            <person name="Zong G."/>
            <person name="Zhong C."/>
            <person name="Fu J."/>
            <person name="Qin R."/>
            <person name="Cao G."/>
        </authorList>
    </citation>
    <scope>NUCLEOTIDE SEQUENCE [LARGE SCALE GENOMIC DNA]</scope>
    <source>
        <strain evidence="2 3">F607</strain>
    </source>
</reference>
<sequence length="197" mass="20046">MTTGTHEPEETGEETGSEERPPGNSPREQRSSVGISVGVLTGGAVAAGPGASAEDRSRRVGRPTPVPPPPGGGAVPPPAAPDGGIGIGVMTGGAVAAGAEARAVDDSTQVLDAAPELRTAMRTLREQLCLLRPSEETAEVGSRLAEAEEEIAATGQVRRHRLQWLRERLELGTSAVAGLAAAVDVVQQITQLLGGQG</sequence>
<accession>A0A1V0U2D5</accession>
<organism evidence="2 3">
    <name type="scientific">Streptomyces gilvosporeus</name>
    <dbReference type="NCBI Taxonomy" id="553510"/>
    <lineage>
        <taxon>Bacteria</taxon>
        <taxon>Bacillati</taxon>
        <taxon>Actinomycetota</taxon>
        <taxon>Actinomycetes</taxon>
        <taxon>Kitasatosporales</taxon>
        <taxon>Streptomycetaceae</taxon>
        <taxon>Streptomyces</taxon>
    </lineage>
</organism>
<keyword evidence="3" id="KW-1185">Reference proteome</keyword>
<name>A0A1V0U2D5_9ACTN</name>
<dbReference type="EMBL" id="CP020569">
    <property type="protein sequence ID" value="ARF59092.1"/>
    <property type="molecule type" value="Genomic_DNA"/>
</dbReference>
<dbReference type="OrthoDB" id="4337737at2"/>
<dbReference type="STRING" id="553510.B1H19_37310"/>
<feature type="compositionally biased region" description="Low complexity" evidence="1">
    <location>
        <begin position="37"/>
        <end position="52"/>
    </location>
</feature>
<protein>
    <submittedName>
        <fullName evidence="2">Uncharacterized protein</fullName>
    </submittedName>
</protein>
<dbReference type="KEGG" id="sgv:B1H19_37310"/>
<dbReference type="AlphaFoldDB" id="A0A1V0U2D5"/>
<gene>
    <name evidence="2" type="ORF">B1H19_37310</name>
</gene>
<evidence type="ECO:0000256" key="1">
    <source>
        <dbReference type="SAM" id="MobiDB-lite"/>
    </source>
</evidence>
<feature type="region of interest" description="Disordered" evidence="1">
    <location>
        <begin position="1"/>
        <end position="85"/>
    </location>
</feature>
<dbReference type="RefSeq" id="WP_083109284.1">
    <property type="nucleotide sequence ID" value="NZ_CP020569.1"/>
</dbReference>
<feature type="compositionally biased region" description="Pro residues" evidence="1">
    <location>
        <begin position="64"/>
        <end position="80"/>
    </location>
</feature>
<evidence type="ECO:0000313" key="3">
    <source>
        <dbReference type="Proteomes" id="UP000192726"/>
    </source>
</evidence>
<dbReference type="Proteomes" id="UP000192726">
    <property type="component" value="Chromosome"/>
</dbReference>
<evidence type="ECO:0000313" key="2">
    <source>
        <dbReference type="EMBL" id="ARF59092.1"/>
    </source>
</evidence>
<proteinExistence type="predicted"/>